<dbReference type="GO" id="GO:0032391">
    <property type="term" value="C:photoreceptor connecting cilium"/>
    <property type="evidence" value="ECO:0007669"/>
    <property type="project" value="UniProtKB-ARBA"/>
</dbReference>
<dbReference type="GO" id="GO:0000209">
    <property type="term" value="P:protein polyubiquitination"/>
    <property type="evidence" value="ECO:0007669"/>
    <property type="project" value="TreeGrafter"/>
</dbReference>
<feature type="domain" description="RING-type" evidence="18">
    <location>
        <begin position="33"/>
        <end position="72"/>
    </location>
</feature>
<dbReference type="CDD" id="cd16574">
    <property type="entry name" value="RING-HC_Topors"/>
    <property type="match status" value="1"/>
</dbReference>
<organism evidence="19 20">
    <name type="scientific">Pygocentrus nattereri</name>
    <name type="common">Red-bellied piranha</name>
    <dbReference type="NCBI Taxonomy" id="42514"/>
    <lineage>
        <taxon>Eukaryota</taxon>
        <taxon>Metazoa</taxon>
        <taxon>Chordata</taxon>
        <taxon>Craniata</taxon>
        <taxon>Vertebrata</taxon>
        <taxon>Euteleostomi</taxon>
        <taxon>Actinopterygii</taxon>
        <taxon>Neopterygii</taxon>
        <taxon>Teleostei</taxon>
        <taxon>Ostariophysi</taxon>
        <taxon>Characiformes</taxon>
        <taxon>Characoidei</taxon>
        <taxon>Pygocentrus</taxon>
    </lineage>
</organism>
<evidence type="ECO:0000256" key="3">
    <source>
        <dbReference type="ARBA" id="ARBA00022679"/>
    </source>
</evidence>
<dbReference type="Ensembl" id="ENSPNAT00000051179.1">
    <property type="protein sequence ID" value="ENSPNAP00000044660.1"/>
    <property type="gene ID" value="ENSPNAG00000032089.1"/>
</dbReference>
<dbReference type="PANTHER" id="PTHR46077">
    <property type="entry name" value="E3 UBIQUITIN-PROTEIN LIGASE TOPORS"/>
    <property type="match status" value="1"/>
</dbReference>
<feature type="compositionally biased region" description="Polar residues" evidence="17">
    <location>
        <begin position="753"/>
        <end position="776"/>
    </location>
</feature>
<dbReference type="Pfam" id="PF13923">
    <property type="entry name" value="zf-C3HC4_2"/>
    <property type="match status" value="1"/>
</dbReference>
<keyword evidence="3" id="KW-0808">Transferase</keyword>
<feature type="region of interest" description="Disordered" evidence="17">
    <location>
        <begin position="361"/>
        <end position="555"/>
    </location>
</feature>
<dbReference type="GO" id="GO:0008630">
    <property type="term" value="P:intrinsic apoptotic signaling pathway in response to DNA damage"/>
    <property type="evidence" value="ECO:0007669"/>
    <property type="project" value="UniProtKB-ARBA"/>
</dbReference>
<feature type="compositionally biased region" description="Low complexity" evidence="17">
    <location>
        <begin position="374"/>
        <end position="385"/>
    </location>
</feature>
<dbReference type="FunFam" id="3.30.40.10:FF:000136">
    <property type="entry name" value="E3 ubiquitin-protein ligase Topors"/>
    <property type="match status" value="1"/>
</dbReference>
<keyword evidence="6" id="KW-0833">Ubl conjugation pathway</keyword>
<evidence type="ECO:0000256" key="7">
    <source>
        <dbReference type="ARBA" id="ARBA00022833"/>
    </source>
</evidence>
<evidence type="ECO:0000256" key="11">
    <source>
        <dbReference type="ARBA" id="ARBA00076856"/>
    </source>
</evidence>
<dbReference type="GeneTree" id="ENSGT00530000064170"/>
<dbReference type="PANTHER" id="PTHR46077:SF1">
    <property type="entry name" value="TOP1 BINDING ARGININE_SERINE RICH PROTEIN, E3 UBIQUITIN LIGASE"/>
    <property type="match status" value="1"/>
</dbReference>
<dbReference type="InterPro" id="IPR058746">
    <property type="entry name" value="Znf_RING-type_Topors"/>
</dbReference>
<evidence type="ECO:0000256" key="2">
    <source>
        <dbReference type="ARBA" id="ARBA00012483"/>
    </source>
</evidence>
<keyword evidence="20" id="KW-1185">Reference proteome</keyword>
<dbReference type="GO" id="GO:0061630">
    <property type="term" value="F:ubiquitin protein ligase activity"/>
    <property type="evidence" value="ECO:0007669"/>
    <property type="project" value="UniProtKB-EC"/>
</dbReference>
<dbReference type="InterPro" id="IPR013083">
    <property type="entry name" value="Znf_RING/FYVE/PHD"/>
</dbReference>
<name>A0AAR2IY96_PYGNA</name>
<evidence type="ECO:0000256" key="9">
    <source>
        <dbReference type="ARBA" id="ARBA00023163"/>
    </source>
</evidence>
<comment type="catalytic activity">
    <reaction evidence="1">
        <text>S-ubiquitinyl-[E2 ubiquitin-conjugating enzyme]-L-cysteine + [acceptor protein]-L-lysine = [E2 ubiquitin-conjugating enzyme]-L-cysteine + N(6)-ubiquitinyl-[acceptor protein]-L-lysine.</text>
        <dbReference type="EC" id="2.3.2.27"/>
    </reaction>
</comment>
<feature type="region of interest" description="Disordered" evidence="17">
    <location>
        <begin position="568"/>
        <end position="799"/>
    </location>
</feature>
<keyword evidence="8" id="KW-0805">Transcription regulation</keyword>
<dbReference type="GO" id="GO:0006513">
    <property type="term" value="P:protein monoubiquitination"/>
    <property type="evidence" value="ECO:0007669"/>
    <property type="project" value="TreeGrafter"/>
</dbReference>
<dbReference type="InterPro" id="IPR058745">
    <property type="entry name" value="PWI_Topors"/>
</dbReference>
<dbReference type="EC" id="2.3.2.27" evidence="2"/>
<dbReference type="Pfam" id="PF26084">
    <property type="entry name" value="PWI_Topors"/>
    <property type="match status" value="1"/>
</dbReference>
<keyword evidence="9" id="KW-0804">Transcription</keyword>
<dbReference type="RefSeq" id="XP_017537568.2">
    <property type="nucleotide sequence ID" value="XM_017682079.2"/>
</dbReference>
<evidence type="ECO:0000256" key="12">
    <source>
        <dbReference type="ARBA" id="ARBA00076940"/>
    </source>
</evidence>
<evidence type="ECO:0000313" key="20">
    <source>
        <dbReference type="Proteomes" id="UP001501920"/>
    </source>
</evidence>
<reference evidence="19" key="3">
    <citation type="submission" date="2025-09" db="UniProtKB">
        <authorList>
            <consortium name="Ensembl"/>
        </authorList>
    </citation>
    <scope>IDENTIFICATION</scope>
</reference>
<dbReference type="Proteomes" id="UP001501920">
    <property type="component" value="Chromosome 5"/>
</dbReference>
<reference evidence="19" key="2">
    <citation type="submission" date="2025-08" db="UniProtKB">
        <authorList>
            <consortium name="Ensembl"/>
        </authorList>
    </citation>
    <scope>IDENTIFICATION</scope>
</reference>
<evidence type="ECO:0000256" key="15">
    <source>
        <dbReference type="ARBA" id="ARBA00082108"/>
    </source>
</evidence>
<protein>
    <recommendedName>
        <fullName evidence="10">E3 ubiquitin-protein ligase Topors</fullName>
        <ecNumber evidence="2">2.3.2.27</ecNumber>
    </recommendedName>
    <alternativeName>
        <fullName evidence="11">RING-type E3 ubiquitin transferase Topors</fullName>
    </alternativeName>
    <alternativeName>
        <fullName evidence="13">SUMO1-protein E3 ligase Topors</fullName>
    </alternativeName>
    <alternativeName>
        <fullName evidence="12">Topoisomerase I-binding RING finger protein</fullName>
    </alternativeName>
    <alternativeName>
        <fullName evidence="14">Topoisomerase I-binding arginine/serine-rich protein</fullName>
    </alternativeName>
    <alternativeName>
        <fullName evidence="15">Tumor suppressor p53-binding protein 3</fullName>
    </alternativeName>
</protein>
<reference evidence="19 20" key="1">
    <citation type="submission" date="2020-10" db="EMBL/GenBank/DDBJ databases">
        <title>Pygocentrus nattereri (red-bellied piranha) genome, fPygNat1, primary haplotype.</title>
        <authorList>
            <person name="Myers G."/>
            <person name="Meyer A."/>
            <person name="Karagic N."/>
            <person name="Pippel M."/>
            <person name="Winkler S."/>
            <person name="Tracey A."/>
            <person name="Wood J."/>
            <person name="Formenti G."/>
            <person name="Howe K."/>
            <person name="Fedrigo O."/>
            <person name="Jarvis E.D."/>
        </authorList>
    </citation>
    <scope>NUCLEOTIDE SEQUENCE [LARGE SCALE GENOMIC DNA]</scope>
</reference>
<feature type="compositionally biased region" description="Basic residues" evidence="17">
    <location>
        <begin position="708"/>
        <end position="728"/>
    </location>
</feature>
<keyword evidence="4" id="KW-0479">Metal-binding</keyword>
<dbReference type="GeneID" id="108410810"/>
<feature type="compositionally biased region" description="Basic residues" evidence="17">
    <location>
        <begin position="623"/>
        <end position="640"/>
    </location>
</feature>
<feature type="compositionally biased region" description="Basic and acidic residues" evidence="17">
    <location>
        <begin position="508"/>
        <end position="520"/>
    </location>
</feature>
<feature type="region of interest" description="Disordered" evidence="17">
    <location>
        <begin position="115"/>
        <end position="134"/>
    </location>
</feature>
<evidence type="ECO:0000256" key="5">
    <source>
        <dbReference type="ARBA" id="ARBA00022771"/>
    </source>
</evidence>
<dbReference type="GO" id="GO:0008270">
    <property type="term" value="F:zinc ion binding"/>
    <property type="evidence" value="ECO:0007669"/>
    <property type="project" value="UniProtKB-KW"/>
</dbReference>
<evidence type="ECO:0000259" key="18">
    <source>
        <dbReference type="PROSITE" id="PS50089"/>
    </source>
</evidence>
<feature type="compositionally biased region" description="Basic and acidic residues" evidence="17">
    <location>
        <begin position="568"/>
        <end position="614"/>
    </location>
</feature>
<evidence type="ECO:0000256" key="17">
    <source>
        <dbReference type="SAM" id="MobiDB-lite"/>
    </source>
</evidence>
<accession>A0AAR2IY96</accession>
<feature type="compositionally biased region" description="Basic residues" evidence="17">
    <location>
        <begin position="649"/>
        <end position="664"/>
    </location>
</feature>
<evidence type="ECO:0000256" key="10">
    <source>
        <dbReference type="ARBA" id="ARBA00071236"/>
    </source>
</evidence>
<dbReference type="InterPro" id="IPR001841">
    <property type="entry name" value="Znf_RING"/>
</dbReference>
<evidence type="ECO:0000256" key="13">
    <source>
        <dbReference type="ARBA" id="ARBA00079040"/>
    </source>
</evidence>
<feature type="compositionally biased region" description="Low complexity" evidence="17">
    <location>
        <begin position="465"/>
        <end position="475"/>
    </location>
</feature>
<dbReference type="Gene3D" id="3.30.40.10">
    <property type="entry name" value="Zinc/RING finger domain, C3HC4 (zinc finger)"/>
    <property type="match status" value="1"/>
</dbReference>
<dbReference type="SMART" id="SM00184">
    <property type="entry name" value="RING"/>
    <property type="match status" value="1"/>
</dbReference>
<dbReference type="InterPro" id="IPR017907">
    <property type="entry name" value="Znf_RING_CS"/>
</dbReference>
<dbReference type="PROSITE" id="PS50089">
    <property type="entry name" value="ZF_RING_2"/>
    <property type="match status" value="1"/>
</dbReference>
<evidence type="ECO:0000256" key="16">
    <source>
        <dbReference type="PROSITE-ProRule" id="PRU00175"/>
    </source>
</evidence>
<sequence>MASTKIKLGVLKKSSPTSVSKTISKETSPDSKCPICLDQFKNISCVDKCLHRFCFRCIHEWSKNKAECPLCKQPFSSIYHSIKAEDDFKQYDLRPSENGSFGSLAGQRFRYRTTLTGDRRAERRTSPPPDHGVMFEGLSGSVSHGNDRGFHRMVARLAARRQAQGEGRTLRTLHEQEMIRFRRTLYRRGLWVRGVRDGGRSREISVEFFRGNPACLHRLVPWLKRELTVLYGAHGSLVNIVQHIVMSQITRYNLQDPAVLQELRPFLLSRTEHFIHEFQSFAQSPFNMEAYDQNAVYECSAPSAEENSGSDSSVITVSEDETNLPGTGVQASSAMLSQTPWDDETPGPSYSTDLPRVFTVSVTSSDSDSEEEAGPSTAPTAPAGAEVDEEKHSSSSEEDCVIVGYVKPTAERTPELVQLSSDSEAEETESNQTSQLQHIHFSSPPDLPTSPSSNQSAVREKCTYRHTSLSRSRPSPSHDHHPPSARRSSKNPRHKKDVHDRRHHSERKWKDRSRSRDGSSHCHRKRSKDRRQTQDVSSYHHLHTRHSSERGTSSRYYTHVHYSSIDINPEKYTRARSRERSRARSRDRSRARSRDRSRARSRDRSRARSRERSRARSQTNYHSRSRSRSWSRSLNRRHSRNSSPSATYRRSRHDKPSGKRKYKSLHLEPSTAGATDAPAQENGSREKREKKRRSTSVEIIYEDESGKHLRKKHHKKKKKHKKKRKRSKEKWEKKSPTVITINSESDFDETRNHTVMNLPTGSNVNDAESPSTTPNVAHSERDSGENTTAPPSPHEQQCN</sequence>
<dbReference type="PROSITE" id="PS00518">
    <property type="entry name" value="ZF_RING_1"/>
    <property type="match status" value="1"/>
</dbReference>
<evidence type="ECO:0000256" key="8">
    <source>
        <dbReference type="ARBA" id="ARBA00023015"/>
    </source>
</evidence>
<evidence type="ECO:0000256" key="1">
    <source>
        <dbReference type="ARBA" id="ARBA00000900"/>
    </source>
</evidence>
<dbReference type="AlphaFoldDB" id="A0AAR2IY96"/>
<feature type="compositionally biased region" description="Basic residues" evidence="17">
    <location>
        <begin position="483"/>
        <end position="507"/>
    </location>
</feature>
<evidence type="ECO:0000256" key="14">
    <source>
        <dbReference type="ARBA" id="ARBA00079184"/>
    </source>
</evidence>
<dbReference type="SUPFAM" id="SSF57850">
    <property type="entry name" value="RING/U-box"/>
    <property type="match status" value="1"/>
</dbReference>
<evidence type="ECO:0000256" key="6">
    <source>
        <dbReference type="ARBA" id="ARBA00022786"/>
    </source>
</evidence>
<keyword evidence="7" id="KW-0862">Zinc</keyword>
<evidence type="ECO:0000313" key="19">
    <source>
        <dbReference type="Ensembl" id="ENSPNAP00000044660.1"/>
    </source>
</evidence>
<evidence type="ECO:0000256" key="4">
    <source>
        <dbReference type="ARBA" id="ARBA00022723"/>
    </source>
</evidence>
<feature type="compositionally biased region" description="Polar residues" evidence="17">
    <location>
        <begin position="785"/>
        <end position="799"/>
    </location>
</feature>
<keyword evidence="5 16" id="KW-0863">Zinc-finger</keyword>
<proteinExistence type="predicted"/>
<dbReference type="CTD" id="324197"/>